<evidence type="ECO:0000313" key="1">
    <source>
        <dbReference type="EMBL" id="WOX55376.1"/>
    </source>
</evidence>
<keyword evidence="2" id="KW-1185">Reference proteome</keyword>
<sequence>MAQKIELGLYLEGDDARRFEKYMADPDRYDTPEGREMTHWVRDHGEELVKSIR</sequence>
<dbReference type="AlphaFoldDB" id="A0ABD8A9V2"/>
<reference evidence="1 2" key="1">
    <citation type="submission" date="2023-10" db="EMBL/GenBank/DDBJ databases">
        <title>The complete genome sequence of Methanoculleus palmolei DSM 4273.</title>
        <authorList>
            <person name="Lai S.-J."/>
            <person name="You Y.-T."/>
            <person name="Chen S.-C."/>
        </authorList>
    </citation>
    <scope>NUCLEOTIDE SEQUENCE [LARGE SCALE GENOMIC DNA]</scope>
    <source>
        <strain evidence="1 2">DSM 4273</strain>
    </source>
</reference>
<dbReference type="EMBL" id="CP137641">
    <property type="protein sequence ID" value="WOX55376.1"/>
    <property type="molecule type" value="Genomic_DNA"/>
</dbReference>
<dbReference type="Proteomes" id="UP001626603">
    <property type="component" value="Chromosome"/>
</dbReference>
<protein>
    <submittedName>
        <fullName evidence="1">Uncharacterized protein</fullName>
    </submittedName>
</protein>
<accession>A0ABD8A9V2</accession>
<organism evidence="1 2">
    <name type="scientific">Methanoculleus palmolei</name>
    <dbReference type="NCBI Taxonomy" id="72612"/>
    <lineage>
        <taxon>Archaea</taxon>
        <taxon>Methanobacteriati</taxon>
        <taxon>Methanobacteriota</taxon>
        <taxon>Stenosarchaea group</taxon>
        <taxon>Methanomicrobia</taxon>
        <taxon>Methanomicrobiales</taxon>
        <taxon>Methanomicrobiaceae</taxon>
        <taxon>Methanoculleus</taxon>
    </lineage>
</organism>
<evidence type="ECO:0000313" key="2">
    <source>
        <dbReference type="Proteomes" id="UP001626603"/>
    </source>
</evidence>
<gene>
    <name evidence="1" type="ORF">R6Y95_07860</name>
</gene>
<proteinExistence type="predicted"/>
<name>A0ABD8A9V2_9EURY</name>